<evidence type="ECO:0000256" key="1">
    <source>
        <dbReference type="SAM" id="MobiDB-lite"/>
    </source>
</evidence>
<dbReference type="Gramene" id="OB01G27280.1">
    <property type="protein sequence ID" value="OB01G27280.1"/>
    <property type="gene ID" value="OB01G27280"/>
</dbReference>
<reference evidence="2" key="2">
    <citation type="submission" date="2013-04" db="UniProtKB">
        <authorList>
            <consortium name="EnsemblPlants"/>
        </authorList>
    </citation>
    <scope>IDENTIFICATION</scope>
</reference>
<dbReference type="EnsemblPlants" id="OB01G27280.1">
    <property type="protein sequence ID" value="OB01G27280.1"/>
    <property type="gene ID" value="OB01G27280"/>
</dbReference>
<reference evidence="2" key="1">
    <citation type="journal article" date="2013" name="Nat. Commun.">
        <title>Whole-genome sequencing of Oryza brachyantha reveals mechanisms underlying Oryza genome evolution.</title>
        <authorList>
            <person name="Chen J."/>
            <person name="Huang Q."/>
            <person name="Gao D."/>
            <person name="Wang J."/>
            <person name="Lang Y."/>
            <person name="Liu T."/>
            <person name="Li B."/>
            <person name="Bai Z."/>
            <person name="Luis Goicoechea J."/>
            <person name="Liang C."/>
            <person name="Chen C."/>
            <person name="Zhang W."/>
            <person name="Sun S."/>
            <person name="Liao Y."/>
            <person name="Zhang X."/>
            <person name="Yang L."/>
            <person name="Song C."/>
            <person name="Wang M."/>
            <person name="Shi J."/>
            <person name="Liu G."/>
            <person name="Liu J."/>
            <person name="Zhou H."/>
            <person name="Zhou W."/>
            <person name="Yu Q."/>
            <person name="An N."/>
            <person name="Chen Y."/>
            <person name="Cai Q."/>
            <person name="Wang B."/>
            <person name="Liu B."/>
            <person name="Min J."/>
            <person name="Huang Y."/>
            <person name="Wu H."/>
            <person name="Li Z."/>
            <person name="Zhang Y."/>
            <person name="Yin Y."/>
            <person name="Song W."/>
            <person name="Jiang J."/>
            <person name="Jackson S.A."/>
            <person name="Wing R.A."/>
            <person name="Wang J."/>
            <person name="Chen M."/>
        </authorList>
    </citation>
    <scope>NUCLEOTIDE SEQUENCE [LARGE SCALE GENOMIC DNA]</scope>
    <source>
        <strain evidence="2">cv. IRGC 101232</strain>
    </source>
</reference>
<name>J3L0H2_ORYBR</name>
<evidence type="ECO:0000313" key="3">
    <source>
        <dbReference type="Proteomes" id="UP000006038"/>
    </source>
</evidence>
<proteinExistence type="predicted"/>
<organism evidence="2">
    <name type="scientific">Oryza brachyantha</name>
    <name type="common">malo sina</name>
    <dbReference type="NCBI Taxonomy" id="4533"/>
    <lineage>
        <taxon>Eukaryota</taxon>
        <taxon>Viridiplantae</taxon>
        <taxon>Streptophyta</taxon>
        <taxon>Embryophyta</taxon>
        <taxon>Tracheophyta</taxon>
        <taxon>Spermatophyta</taxon>
        <taxon>Magnoliopsida</taxon>
        <taxon>Liliopsida</taxon>
        <taxon>Poales</taxon>
        <taxon>Poaceae</taxon>
        <taxon>BOP clade</taxon>
        <taxon>Oryzoideae</taxon>
        <taxon>Oryzeae</taxon>
        <taxon>Oryzinae</taxon>
        <taxon>Oryza</taxon>
    </lineage>
</organism>
<dbReference type="Proteomes" id="UP000006038">
    <property type="component" value="Chromosome 1"/>
</dbReference>
<dbReference type="HOGENOM" id="CLU_2240722_0_0_1"/>
<accession>J3L0H2</accession>
<protein>
    <submittedName>
        <fullName evidence="2">Uncharacterized protein</fullName>
    </submittedName>
</protein>
<evidence type="ECO:0000313" key="2">
    <source>
        <dbReference type="EnsemblPlants" id="OB01G27280.1"/>
    </source>
</evidence>
<sequence>MALDEALHLAESIRSGLPYDVPILPLSQHLFVHIQQRNIDLRRPLRTTKHEQNLHPLLAHSSHPREEAGDSVGLGDPALADGHADGVPIDGAFALGEEADGGVEA</sequence>
<dbReference type="AlphaFoldDB" id="J3L0H2"/>
<feature type="region of interest" description="Disordered" evidence="1">
    <location>
        <begin position="50"/>
        <end position="85"/>
    </location>
</feature>
<keyword evidence="3" id="KW-1185">Reference proteome</keyword>